<accession>A0ACC2FUG0</accession>
<gene>
    <name evidence="1" type="ORF">DPEC_G00256200</name>
</gene>
<reference evidence="1" key="1">
    <citation type="submission" date="2021-05" db="EMBL/GenBank/DDBJ databases">
        <authorList>
            <person name="Pan Q."/>
            <person name="Jouanno E."/>
            <person name="Zahm M."/>
            <person name="Klopp C."/>
            <person name="Cabau C."/>
            <person name="Louis A."/>
            <person name="Berthelot C."/>
            <person name="Parey E."/>
            <person name="Roest Crollius H."/>
            <person name="Montfort J."/>
            <person name="Robinson-Rechavi M."/>
            <person name="Bouchez O."/>
            <person name="Lampietro C."/>
            <person name="Lopez Roques C."/>
            <person name="Donnadieu C."/>
            <person name="Postlethwait J."/>
            <person name="Bobe J."/>
            <person name="Dillon D."/>
            <person name="Chandos A."/>
            <person name="von Hippel F."/>
            <person name="Guiguen Y."/>
        </authorList>
    </citation>
    <scope>NUCLEOTIDE SEQUENCE</scope>
    <source>
        <strain evidence="1">YG-Jan2019</strain>
    </source>
</reference>
<dbReference type="Proteomes" id="UP001157502">
    <property type="component" value="Chromosome 22"/>
</dbReference>
<comment type="caution">
    <text evidence="1">The sequence shown here is derived from an EMBL/GenBank/DDBJ whole genome shotgun (WGS) entry which is preliminary data.</text>
</comment>
<sequence length="192" mass="21665">MGVLCITLFPQERWSPSKLLNLARYQCLSQDIGDAQLPSAKMPSSIQVGEYKPTDEGLTELVMARSVTSSPVTVIKSDLKMYYGIDMFRLAPDLIQPYSCQVRKDPVKDHRRQWFFRGLRSRKLGPHRPVVPDVTKTINRDDKLLPVRPGETHGTESVVGNCVASDVSPIDVKNLHWNNDLVQMLTCSNLGW</sequence>
<evidence type="ECO:0000313" key="1">
    <source>
        <dbReference type="EMBL" id="KAJ7995079.1"/>
    </source>
</evidence>
<keyword evidence="2" id="KW-1185">Reference proteome</keyword>
<proteinExistence type="predicted"/>
<name>A0ACC2FUG0_DALPE</name>
<organism evidence="1 2">
    <name type="scientific">Dallia pectoralis</name>
    <name type="common">Alaska blackfish</name>
    <dbReference type="NCBI Taxonomy" id="75939"/>
    <lineage>
        <taxon>Eukaryota</taxon>
        <taxon>Metazoa</taxon>
        <taxon>Chordata</taxon>
        <taxon>Craniata</taxon>
        <taxon>Vertebrata</taxon>
        <taxon>Euteleostomi</taxon>
        <taxon>Actinopterygii</taxon>
        <taxon>Neopterygii</taxon>
        <taxon>Teleostei</taxon>
        <taxon>Protacanthopterygii</taxon>
        <taxon>Esociformes</taxon>
        <taxon>Umbridae</taxon>
        <taxon>Dallia</taxon>
    </lineage>
</organism>
<protein>
    <submittedName>
        <fullName evidence="1">Uncharacterized protein</fullName>
    </submittedName>
</protein>
<dbReference type="EMBL" id="CM055749">
    <property type="protein sequence ID" value="KAJ7995079.1"/>
    <property type="molecule type" value="Genomic_DNA"/>
</dbReference>
<evidence type="ECO:0000313" key="2">
    <source>
        <dbReference type="Proteomes" id="UP001157502"/>
    </source>
</evidence>